<evidence type="ECO:0000256" key="5">
    <source>
        <dbReference type="PIRSR" id="PIRSR602401-1"/>
    </source>
</evidence>
<dbReference type="Gene3D" id="1.10.630.10">
    <property type="entry name" value="Cytochrome P450"/>
    <property type="match status" value="1"/>
</dbReference>
<reference evidence="6" key="1">
    <citation type="journal article" date="2017" name="FEBS Open Bio">
        <title>A novel cytochrome P450, CYP3201B1, is involved in (R)-mandelonitrile biosynthesis in a cyanogenic millipede.</title>
        <authorList>
            <person name="Yamaguchi T."/>
            <person name="Kuwahara Y."/>
            <person name="Asano Y."/>
        </authorList>
    </citation>
    <scope>NUCLEOTIDE SEQUENCE</scope>
</reference>
<dbReference type="GO" id="GO:0005737">
    <property type="term" value="C:cytoplasm"/>
    <property type="evidence" value="ECO:0007669"/>
    <property type="project" value="TreeGrafter"/>
</dbReference>
<gene>
    <name evidence="6" type="primary">cyp306c1</name>
</gene>
<dbReference type="PANTHER" id="PTHR24300">
    <property type="entry name" value="CYTOCHROME P450 508A4-RELATED"/>
    <property type="match status" value="1"/>
</dbReference>
<dbReference type="AlphaFoldDB" id="A0A1J1E7K9"/>
<keyword evidence="2 5" id="KW-0479">Metal-binding</keyword>
<dbReference type="EMBL" id="LC125357">
    <property type="protein sequence ID" value="BAV93907.1"/>
    <property type="molecule type" value="mRNA"/>
</dbReference>
<keyword evidence="3 5" id="KW-0408">Iron</keyword>
<evidence type="ECO:0000256" key="1">
    <source>
        <dbReference type="ARBA" id="ARBA00010617"/>
    </source>
</evidence>
<proteinExistence type="evidence at transcript level"/>
<keyword evidence="4" id="KW-0560">Oxidoreductase</keyword>
<evidence type="ECO:0000313" key="6">
    <source>
        <dbReference type="EMBL" id="BAV93907.1"/>
    </source>
</evidence>
<dbReference type="InterPro" id="IPR001128">
    <property type="entry name" value="Cyt_P450"/>
</dbReference>
<dbReference type="PRINTS" id="PR00463">
    <property type="entry name" value="EP450I"/>
</dbReference>
<comment type="cofactor">
    <cofactor evidence="5">
        <name>heme</name>
        <dbReference type="ChEBI" id="CHEBI:30413"/>
    </cofactor>
</comment>
<evidence type="ECO:0000256" key="4">
    <source>
        <dbReference type="ARBA" id="ARBA00023033"/>
    </source>
</evidence>
<dbReference type="InterPro" id="IPR050182">
    <property type="entry name" value="Cytochrome_P450_fam2"/>
</dbReference>
<dbReference type="GO" id="GO:0005506">
    <property type="term" value="F:iron ion binding"/>
    <property type="evidence" value="ECO:0007669"/>
    <property type="project" value="InterPro"/>
</dbReference>
<dbReference type="GO" id="GO:0006805">
    <property type="term" value="P:xenobiotic metabolic process"/>
    <property type="evidence" value="ECO:0007669"/>
    <property type="project" value="TreeGrafter"/>
</dbReference>
<dbReference type="GO" id="GO:0020037">
    <property type="term" value="F:heme binding"/>
    <property type="evidence" value="ECO:0007669"/>
    <property type="project" value="InterPro"/>
</dbReference>
<dbReference type="InterPro" id="IPR036396">
    <property type="entry name" value="Cyt_P450_sf"/>
</dbReference>
<evidence type="ECO:0000256" key="2">
    <source>
        <dbReference type="ARBA" id="ARBA00022723"/>
    </source>
</evidence>
<organism evidence="6">
    <name type="scientific">Chamberlinius hualienensis</name>
    <dbReference type="NCBI Taxonomy" id="1551368"/>
    <lineage>
        <taxon>Eukaryota</taxon>
        <taxon>Metazoa</taxon>
        <taxon>Ecdysozoa</taxon>
        <taxon>Arthropoda</taxon>
        <taxon>Myriapoda</taxon>
        <taxon>Diplopoda</taxon>
        <taxon>Helminthomorpha</taxon>
        <taxon>Polydesmida</taxon>
        <taxon>Paradoxosomatidae</taxon>
        <taxon>Chamberlinius</taxon>
    </lineage>
</organism>
<dbReference type="GO" id="GO:0016712">
    <property type="term" value="F:oxidoreductase activity, acting on paired donors, with incorporation or reduction of molecular oxygen, reduced flavin or flavoprotein as one donor, and incorporation of one atom of oxygen"/>
    <property type="evidence" value="ECO:0007669"/>
    <property type="project" value="TreeGrafter"/>
</dbReference>
<accession>A0A1J1E7K9</accession>
<feature type="binding site" description="axial binding residue" evidence="5">
    <location>
        <position position="461"/>
    </location>
    <ligand>
        <name>heme</name>
        <dbReference type="ChEBI" id="CHEBI:30413"/>
    </ligand>
    <ligandPart>
        <name>Fe</name>
        <dbReference type="ChEBI" id="CHEBI:18248"/>
    </ligandPart>
</feature>
<keyword evidence="4" id="KW-0503">Monooxygenase</keyword>
<dbReference type="Pfam" id="PF00067">
    <property type="entry name" value="p450"/>
    <property type="match status" value="1"/>
</dbReference>
<dbReference type="InterPro" id="IPR002401">
    <property type="entry name" value="Cyt_P450_E_grp-I"/>
</dbReference>
<keyword evidence="5" id="KW-0349">Heme</keyword>
<protein>
    <submittedName>
        <fullName evidence="6">Cytochrome P450 306C1</fullName>
    </submittedName>
</protein>
<evidence type="ECO:0000256" key="3">
    <source>
        <dbReference type="ARBA" id="ARBA00023004"/>
    </source>
</evidence>
<dbReference type="PANTHER" id="PTHR24300:SF403">
    <property type="entry name" value="CYTOCHROME P450 306A1"/>
    <property type="match status" value="1"/>
</dbReference>
<dbReference type="GO" id="GO:0008395">
    <property type="term" value="F:steroid hydroxylase activity"/>
    <property type="evidence" value="ECO:0007669"/>
    <property type="project" value="TreeGrafter"/>
</dbReference>
<comment type="similarity">
    <text evidence="1">Belongs to the cytochrome P450 family.</text>
</comment>
<sequence>MLKRINEWGKRATLTVCSTTCLVVDLLPYRVNAIVDSLNETIENITRSINSNEPPGPLGWPVVGHLTMIDYLKPQTTFNIWAQRYGPIFKLQLGSMPVIVLTDPYDIIDAFNNPALSGKPPLFVTTGIMDGCGILSVDRNLWANQREIIETSLQNFQNWEVNGELVYYSIINRHVDLLLEQFFRKANGVHKFDAHPYVELHVSNMMSELFLGRAFHLNDPEFKKQLSCSALGSKLVNLFNPVNYFPVLRHWPNYAATYNTLRELKDIHHEFLDGIIQEHLDSGNEKKGLINFIIEEMHRLGFPVTDPDNRKQLLHVAADLFGIASKTVSTTIMWVLLHLTHMSAIQARVHAELDSAIGRNIKPRISQLLNLPFITACIFETQRKCNVAPFGLPHWTCDDVQIGPYMIPKNTMVIGFLYVVHTDKAYWRSPEMFEPDRFINPGGDIRDISCFMPYLVGQRQCLAGSIAHTALMTITGNLLQVFSFSPGNDWSFQPKEIAGLRLMPKDYFVRLIPRLLLPE</sequence>
<name>A0A1J1E7K9_9MYRI</name>
<dbReference type="SUPFAM" id="SSF48264">
    <property type="entry name" value="Cytochrome P450"/>
    <property type="match status" value="1"/>
</dbReference>
<dbReference type="GO" id="GO:0006082">
    <property type="term" value="P:organic acid metabolic process"/>
    <property type="evidence" value="ECO:0007669"/>
    <property type="project" value="TreeGrafter"/>
</dbReference>